<organism evidence="1 2">
    <name type="scientific">Vibrio cyclitrophicus ZF270</name>
    <dbReference type="NCBI Taxonomy" id="1136176"/>
    <lineage>
        <taxon>Bacteria</taxon>
        <taxon>Pseudomonadati</taxon>
        <taxon>Pseudomonadota</taxon>
        <taxon>Gammaproteobacteria</taxon>
        <taxon>Vibrionales</taxon>
        <taxon>Vibrionaceae</taxon>
        <taxon>Vibrio</taxon>
    </lineage>
</organism>
<dbReference type="AlphaFoldDB" id="A0AAN0LLQ2"/>
<keyword evidence="2" id="KW-1185">Reference proteome</keyword>
<proteinExistence type="predicted"/>
<dbReference type="RefSeq" id="WP_016801018.1">
    <property type="nucleotide sequence ID" value="NZ_AIDR02000027.1"/>
</dbReference>
<evidence type="ECO:0000313" key="1">
    <source>
        <dbReference type="EMBL" id="WZS85597.1"/>
    </source>
</evidence>
<gene>
    <name evidence="1" type="ORF">QYQ95_14315</name>
</gene>
<accession>A0AAN0LLQ2</accession>
<sequence length="227" mass="26801">MNLKKILMLDDGNINQTIEGIRTKLRRSGIDIAVDKIDPQDTRFKSYVGGEQVIDFDKIKLEITENYRNTRYDIVACDFSFSSETLNGYELIRWIINDSRSRNFRFKNAKFVCYSGEEHKFREHIFNNNELVKLIRLNIHAFFKRDNLVDELSSLVKKISDSYSATDYFRSLLEQEPDKEFKNIYPQFEGKKLGEIACEIERNSHHGIEFQKYMADLTYAHILDLNE</sequence>
<dbReference type="EMBL" id="CP135176">
    <property type="protein sequence ID" value="WZS85597.1"/>
    <property type="molecule type" value="Genomic_DNA"/>
</dbReference>
<name>A0AAN0LLQ2_9VIBR</name>
<protein>
    <submittedName>
        <fullName evidence="1">Uncharacterized protein</fullName>
    </submittedName>
</protein>
<evidence type="ECO:0000313" key="2">
    <source>
        <dbReference type="Proteomes" id="UP001441914"/>
    </source>
</evidence>
<dbReference type="Proteomes" id="UP001441914">
    <property type="component" value="Chromosome 1"/>
</dbReference>
<reference evidence="1 2" key="1">
    <citation type="journal article" date="2024" name="Elife">
        <title>Polysaccharide breakdown products drive degradation-dispersal cycles of foraging bacteria through changes in metabolism and motility.</title>
        <authorList>
            <person name="Stubbusch A.K."/>
            <person name="Keegstra J.M."/>
            <person name="Schwartzman J."/>
            <person name="Pontrelli S."/>
            <person name="Clerc E.E."/>
            <person name="Stocker R."/>
            <person name="Magnabosco C."/>
            <person name="Schubert O.T."/>
            <person name="Ackermann M."/>
            <person name="D'Souza G.G."/>
        </authorList>
    </citation>
    <scope>NUCLEOTIDE SEQUENCE [LARGE SCALE GENOMIC DNA]</scope>
    <source>
        <strain evidence="1 2">ZF270</strain>
    </source>
</reference>